<comment type="caution">
    <text evidence="2">The sequence shown here is derived from an EMBL/GenBank/DDBJ whole genome shotgun (WGS) entry which is preliminary data.</text>
</comment>
<evidence type="ECO:0000313" key="3">
    <source>
        <dbReference type="EMBL" id="NEW57524.1"/>
    </source>
</evidence>
<dbReference type="Proteomes" id="UP000470876">
    <property type="component" value="Unassembled WGS sequence"/>
</dbReference>
<accession>A0A6P1D5S1</accession>
<keyword evidence="5" id="KW-1185">Reference proteome</keyword>
<feature type="signal peptide" evidence="1">
    <location>
        <begin position="1"/>
        <end position="27"/>
    </location>
</feature>
<evidence type="ECO:0000313" key="2">
    <source>
        <dbReference type="EMBL" id="NEW45787.1"/>
    </source>
</evidence>
<dbReference type="AlphaFoldDB" id="A0A6P1D5S1"/>
<dbReference type="EMBL" id="JAAGUZ010000037">
    <property type="protein sequence ID" value="NEW45787.1"/>
    <property type="molecule type" value="Genomic_DNA"/>
</dbReference>
<reference evidence="4 5" key="1">
    <citation type="submission" date="2020-01" db="EMBL/GenBank/DDBJ databases">
        <title>Genetics and antimicrobial susceptibilities of Nocardia species isolated from the soil; a comparison with species isolated from humans.</title>
        <authorList>
            <person name="Carrasco G."/>
            <person name="Monzon S."/>
            <person name="Sansegundo M."/>
            <person name="Garcia E."/>
            <person name="Garrido N."/>
            <person name="Medina M.J."/>
            <person name="Villalon P."/>
            <person name="Ramirez-Arocha A.C."/>
            <person name="Jimenez P."/>
            <person name="Cuesta I."/>
            <person name="Valdezate S."/>
        </authorList>
    </citation>
    <scope>NUCLEOTIDE SEQUENCE [LARGE SCALE GENOMIC DNA]</scope>
    <source>
        <strain evidence="2 4">CNM20110639</strain>
        <strain evidence="3 5">CNM20110649</strain>
    </source>
</reference>
<dbReference type="InterPro" id="IPR008972">
    <property type="entry name" value="Cupredoxin"/>
</dbReference>
<gene>
    <name evidence="2" type="ORF">GV789_15220</name>
    <name evidence="3" type="ORF">GV794_17945</name>
</gene>
<feature type="chain" id="PRO_5026649608" description="EfeO-type cupredoxin-like domain-containing protein" evidence="1">
    <location>
        <begin position="28"/>
        <end position="137"/>
    </location>
</feature>
<keyword evidence="1" id="KW-0732">Signal</keyword>
<evidence type="ECO:0000313" key="5">
    <source>
        <dbReference type="Proteomes" id="UP000470876"/>
    </source>
</evidence>
<evidence type="ECO:0000256" key="1">
    <source>
        <dbReference type="SAM" id="SignalP"/>
    </source>
</evidence>
<sequence>MTRGWRYCALVLGIGAMTLGCSTSEEAAPATPAQTTAAQASATGSAAADAVVIEVRIAGSSVTPVNARLDATVGQPIELVVDSDVEEELHVHATPEYTFPVRPEAGQRFRFTVEVPGRVEIELHGSHRTVAMVDVRP</sequence>
<protein>
    <recommendedName>
        <fullName evidence="6">EfeO-type cupredoxin-like domain-containing protein</fullName>
    </recommendedName>
</protein>
<dbReference type="EMBL" id="JAAGUX010000032">
    <property type="protein sequence ID" value="NEW57524.1"/>
    <property type="molecule type" value="Genomic_DNA"/>
</dbReference>
<name>A0A6P1D5S1_9NOCA</name>
<dbReference type="Gene3D" id="2.60.40.420">
    <property type="entry name" value="Cupredoxins - blue copper proteins"/>
    <property type="match status" value="1"/>
</dbReference>
<evidence type="ECO:0000313" key="4">
    <source>
        <dbReference type="Proteomes" id="UP000468928"/>
    </source>
</evidence>
<proteinExistence type="predicted"/>
<dbReference type="SUPFAM" id="SSF49503">
    <property type="entry name" value="Cupredoxins"/>
    <property type="match status" value="1"/>
</dbReference>
<evidence type="ECO:0008006" key="6">
    <source>
        <dbReference type="Google" id="ProtNLM"/>
    </source>
</evidence>
<dbReference type="PROSITE" id="PS51257">
    <property type="entry name" value="PROKAR_LIPOPROTEIN"/>
    <property type="match status" value="1"/>
</dbReference>
<organism evidence="2 4">
    <name type="scientific">Nocardia cyriacigeorgica</name>
    <dbReference type="NCBI Taxonomy" id="135487"/>
    <lineage>
        <taxon>Bacteria</taxon>
        <taxon>Bacillati</taxon>
        <taxon>Actinomycetota</taxon>
        <taxon>Actinomycetes</taxon>
        <taxon>Mycobacteriales</taxon>
        <taxon>Nocardiaceae</taxon>
        <taxon>Nocardia</taxon>
    </lineage>
</organism>
<dbReference type="Proteomes" id="UP000468928">
    <property type="component" value="Unassembled WGS sequence"/>
</dbReference>